<evidence type="ECO:0000313" key="2">
    <source>
        <dbReference type="EMBL" id="PBJ92093.1"/>
    </source>
</evidence>
<accession>A0A2A3LWC5</accession>
<evidence type="ECO:0000259" key="1">
    <source>
        <dbReference type="Pfam" id="PF04233"/>
    </source>
</evidence>
<evidence type="ECO:0000313" key="3">
    <source>
        <dbReference type="Proteomes" id="UP000218102"/>
    </source>
</evidence>
<reference evidence="2 3" key="1">
    <citation type="submission" date="2017-09" db="EMBL/GenBank/DDBJ databases">
        <authorList>
            <person name="Ehlers B."/>
            <person name="Leendertz F.H."/>
        </authorList>
    </citation>
    <scope>NUCLEOTIDE SEQUENCE [LARGE SCALE GENOMIC DNA]</scope>
    <source>
        <strain evidence="2 3">DJ-1</strain>
    </source>
</reference>
<name>A0A2A3LWC5_PSEDL</name>
<dbReference type="EMBL" id="NTME01000066">
    <property type="protein sequence ID" value="PBJ92093.1"/>
    <property type="molecule type" value="Genomic_DNA"/>
</dbReference>
<dbReference type="InterPro" id="IPR006528">
    <property type="entry name" value="Phage_head_morphogenesis_dom"/>
</dbReference>
<dbReference type="Pfam" id="PF04233">
    <property type="entry name" value="Phage_Mu_F"/>
    <property type="match status" value="1"/>
</dbReference>
<protein>
    <recommendedName>
        <fullName evidence="1">Phage head morphogenesis domain-containing protein</fullName>
    </recommendedName>
</protein>
<feature type="domain" description="Phage head morphogenesis" evidence="1">
    <location>
        <begin position="197"/>
        <end position="322"/>
    </location>
</feature>
<proteinExistence type="predicted"/>
<dbReference type="Proteomes" id="UP000218102">
    <property type="component" value="Unassembled WGS sequence"/>
</dbReference>
<organism evidence="2 3">
    <name type="scientific">Pseudomonas plecoglossicida</name>
    <dbReference type="NCBI Taxonomy" id="70775"/>
    <lineage>
        <taxon>Bacteria</taxon>
        <taxon>Pseudomonadati</taxon>
        <taxon>Pseudomonadota</taxon>
        <taxon>Gammaproteobacteria</taxon>
        <taxon>Pseudomonadales</taxon>
        <taxon>Pseudomonadaceae</taxon>
        <taxon>Pseudomonas</taxon>
    </lineage>
</organism>
<sequence>MNQAELIRQIEAMEPAMAKAYLDQIRATLDAATIAEIERLIADRDDSALGDVLAVGVFAALMELIRSGYMAGAKAEVGSVPRSLGKQELDVNADGAQSWLAQHIATLKAQMAMDQVDGISVTVSSGLQAGRSPRQIALDLAGRVSKQTGRRTGGTVGLPGNFSQYVADARTQLRSGDPEQLRKYLTRTRRDKRFDSMVMRALKAGTPVSSSDADRIAGRYADRLLQTHAQMIARTEALESFSAGRDRVYEQLVERGLPREAIVKDWETRRDEKVRNSHAGMQGQTRALGEPFSTNSGALLRYPGDRGLGAGWDETANCRCQARYTIRANYARRDAGNLRGAIR</sequence>
<gene>
    <name evidence="2" type="ORF">CMV24_29045</name>
</gene>
<dbReference type="AlphaFoldDB" id="A0A2A3LWC5"/>
<comment type="caution">
    <text evidence="2">The sequence shown here is derived from an EMBL/GenBank/DDBJ whole genome shotgun (WGS) entry which is preliminary data.</text>
</comment>